<reference evidence="3 4" key="1">
    <citation type="submission" date="2024-07" db="EMBL/GenBank/DDBJ databases">
        <title>Marimonas sp.nov., isolated from tidal-flat sediment.</title>
        <authorList>
            <person name="Jayan J.N."/>
            <person name="Lee S.S."/>
        </authorList>
    </citation>
    <scope>NUCLEOTIDE SEQUENCE [LARGE SCALE GENOMIC DNA]</scope>
    <source>
        <strain evidence="3 4">MJW-29</strain>
    </source>
</reference>
<comment type="caution">
    <text evidence="3">The sequence shown here is derived from an EMBL/GenBank/DDBJ whole genome shotgun (WGS) entry which is preliminary data.</text>
</comment>
<evidence type="ECO:0000256" key="1">
    <source>
        <dbReference type="SAM" id="Phobius"/>
    </source>
</evidence>
<keyword evidence="1" id="KW-0812">Transmembrane</keyword>
<evidence type="ECO:0000313" key="4">
    <source>
        <dbReference type="Proteomes" id="UP001556098"/>
    </source>
</evidence>
<feature type="transmembrane region" description="Helical" evidence="1">
    <location>
        <begin position="197"/>
        <end position="216"/>
    </location>
</feature>
<dbReference type="InterPro" id="IPR005804">
    <property type="entry name" value="FA_desaturase_dom"/>
</dbReference>
<feature type="transmembrane region" description="Helical" evidence="1">
    <location>
        <begin position="222"/>
        <end position="242"/>
    </location>
</feature>
<feature type="transmembrane region" description="Helical" evidence="1">
    <location>
        <begin position="49"/>
        <end position="72"/>
    </location>
</feature>
<dbReference type="Proteomes" id="UP001556098">
    <property type="component" value="Unassembled WGS sequence"/>
</dbReference>
<keyword evidence="3" id="KW-0560">Oxidoreductase</keyword>
<feature type="domain" description="Fatty acid desaturase" evidence="2">
    <location>
        <begin position="72"/>
        <end position="305"/>
    </location>
</feature>
<organism evidence="3 4">
    <name type="scientific">Sulfitobacter sediminis</name>
    <dbReference type="NCBI Taxonomy" id="3234186"/>
    <lineage>
        <taxon>Bacteria</taxon>
        <taxon>Pseudomonadati</taxon>
        <taxon>Pseudomonadota</taxon>
        <taxon>Alphaproteobacteria</taxon>
        <taxon>Rhodobacterales</taxon>
        <taxon>Roseobacteraceae</taxon>
        <taxon>Sulfitobacter</taxon>
    </lineage>
</organism>
<keyword evidence="1" id="KW-1133">Transmembrane helix</keyword>
<dbReference type="RefSeq" id="WP_367877122.1">
    <property type="nucleotide sequence ID" value="NZ_JBFNXX010000004.1"/>
</dbReference>
<dbReference type="Pfam" id="PF00487">
    <property type="entry name" value="FA_desaturase"/>
    <property type="match status" value="1"/>
</dbReference>
<keyword evidence="4" id="KW-1185">Reference proteome</keyword>
<feature type="transmembrane region" description="Helical" evidence="1">
    <location>
        <begin position="167"/>
        <end position="185"/>
    </location>
</feature>
<protein>
    <submittedName>
        <fullName evidence="3">Fatty acid desaturase</fullName>
        <ecNumber evidence="3">1.14.19.-</ecNumber>
    </submittedName>
</protein>
<dbReference type="EC" id="1.14.19.-" evidence="3"/>
<dbReference type="GO" id="GO:0016491">
    <property type="term" value="F:oxidoreductase activity"/>
    <property type="evidence" value="ECO:0007669"/>
    <property type="project" value="UniProtKB-KW"/>
</dbReference>
<gene>
    <name evidence="3" type="ORF">AB2B41_07385</name>
</gene>
<evidence type="ECO:0000259" key="2">
    <source>
        <dbReference type="Pfam" id="PF00487"/>
    </source>
</evidence>
<dbReference type="EMBL" id="JBFNXX010000004">
    <property type="protein sequence ID" value="MEW9919419.1"/>
    <property type="molecule type" value="Genomic_DNA"/>
</dbReference>
<keyword evidence="1" id="KW-0472">Membrane</keyword>
<proteinExistence type="predicted"/>
<name>A0ABV3RM38_9RHOB</name>
<accession>A0ABV3RM38</accession>
<evidence type="ECO:0000313" key="3">
    <source>
        <dbReference type="EMBL" id="MEW9919419.1"/>
    </source>
</evidence>
<sequence>MDGSARAGQDRAKDFDKKTMTTHILPPASPFPTSFGLIGILRRWDWPTVAVMVLCAGGFALALTLPAGWGLFSWPLLVLALTLHSSLSHEMLHGHPFNSHRASTVIGLFQPGLFVPYLRFRALHLAHHRDADLTDPYDDPESNYLDPAVWDRMGPVARAVLGVNNTLLGRMALGPLIGMGTFLWGDLRRMARGEREVALHWVAHLPGVVVTLWLVGLSAMPLWAYLAACYAALSVLRIRTFLEHQAHEKARGRSVIIEDRGLLAFLFLNNNYHAVHHMHPSVAWYRLPAIYRARKARFLWMNRGYVFRSYGEVFGRYLLRRKDPVAHPLWQGPRK</sequence>